<keyword evidence="8" id="KW-0765">Sulfation</keyword>
<accession>A0A212D3R1</accession>
<dbReference type="InterPro" id="IPR001990">
    <property type="entry name" value="Granin"/>
</dbReference>
<evidence type="ECO:0000256" key="8">
    <source>
        <dbReference type="ARBA" id="ARBA00022641"/>
    </source>
</evidence>
<feature type="compositionally biased region" description="Basic and acidic residues" evidence="13">
    <location>
        <begin position="19"/>
        <end position="32"/>
    </location>
</feature>
<evidence type="ECO:0000256" key="7">
    <source>
        <dbReference type="ARBA" id="ARBA00022553"/>
    </source>
</evidence>
<comment type="subcellular location">
    <subcellularLocation>
        <location evidence="2">Secreted</location>
    </subcellularLocation>
</comment>
<dbReference type="Pfam" id="PF01271">
    <property type="entry name" value="Granin"/>
    <property type="match status" value="1"/>
</dbReference>
<dbReference type="GO" id="GO:0005615">
    <property type="term" value="C:extracellular space"/>
    <property type="evidence" value="ECO:0007669"/>
    <property type="project" value="TreeGrafter"/>
</dbReference>
<evidence type="ECO:0000256" key="12">
    <source>
        <dbReference type="ARBA" id="ARBA00032429"/>
    </source>
</evidence>
<evidence type="ECO:0000313" key="15">
    <source>
        <dbReference type="Proteomes" id="UP000242450"/>
    </source>
</evidence>
<comment type="similarity">
    <text evidence="3">Belongs to the chromogranin/secretogranin protein family.</text>
</comment>
<comment type="caution">
    <text evidence="14">The sequence shown here is derived from an EMBL/GenBank/DDBJ whole genome shotgun (WGS) entry which is preliminary data.</text>
</comment>
<evidence type="ECO:0000256" key="2">
    <source>
        <dbReference type="ARBA" id="ARBA00004613"/>
    </source>
</evidence>
<comment type="function">
    <text evidence="1">Neuroendocrine protein of the granin family that regulates the biogenesis of secretory granules.</text>
</comment>
<dbReference type="PANTHER" id="PTHR15119:SF0">
    <property type="entry name" value="SECRETOGRANIN-2"/>
    <property type="match status" value="1"/>
</dbReference>
<evidence type="ECO:0000256" key="6">
    <source>
        <dbReference type="ARBA" id="ARBA00022525"/>
    </source>
</evidence>
<evidence type="ECO:0000256" key="5">
    <source>
        <dbReference type="ARBA" id="ARBA00013649"/>
    </source>
</evidence>
<dbReference type="GO" id="GO:0030141">
    <property type="term" value="C:secretory granule"/>
    <property type="evidence" value="ECO:0007669"/>
    <property type="project" value="InterPro"/>
</dbReference>
<dbReference type="EMBL" id="MKHE01000008">
    <property type="protein sequence ID" value="OWK12724.1"/>
    <property type="molecule type" value="Genomic_DNA"/>
</dbReference>
<evidence type="ECO:0000256" key="4">
    <source>
        <dbReference type="ARBA" id="ARBA00011376"/>
    </source>
</evidence>
<sequence length="253" mass="29025">MASSQKENELGKLTGPNNQKRERADEEQKLYTDDEDDIYKANNIAYEDVVGGEDWNPVEEKIESQTQEEARDSKENADKTEQINDEMKRSGQLGLQDEDLRKENKDQLSDDVSKYNREKVLSRLPYGPGRSKANQLPKAVWMPDVENRQMAYENLNDKDQELGEYLARMLVKYPEIMNANPVKRVPSQGSTEDDRQDENQIEQALKEHLSQHSSQETDKLASLKPSLDHQYPLCRQRSTPQACGRLRAAAGRV</sequence>
<dbReference type="InterPro" id="IPR038858">
    <property type="entry name" value="ScgII"/>
</dbReference>
<feature type="compositionally biased region" description="Basic and acidic residues" evidence="13">
    <location>
        <begin position="204"/>
        <end position="221"/>
    </location>
</feature>
<feature type="compositionally biased region" description="Basic and acidic residues" evidence="13">
    <location>
        <begin position="98"/>
        <end position="121"/>
    </location>
</feature>
<gene>
    <name evidence="14" type="ORF">Celaphus_00014989</name>
</gene>
<dbReference type="GO" id="GO:0048245">
    <property type="term" value="P:eosinophil chemotaxis"/>
    <property type="evidence" value="ECO:0007669"/>
    <property type="project" value="TreeGrafter"/>
</dbReference>
<protein>
    <recommendedName>
        <fullName evidence="5">Secretogranin-2</fullName>
    </recommendedName>
    <alternativeName>
        <fullName evidence="12">Secretogranin II</fullName>
    </alternativeName>
</protein>
<evidence type="ECO:0000256" key="3">
    <source>
        <dbReference type="ARBA" id="ARBA00005723"/>
    </source>
</evidence>
<feature type="compositionally biased region" description="Basic and acidic residues" evidence="13">
    <location>
        <begin position="58"/>
        <end position="89"/>
    </location>
</feature>
<dbReference type="OrthoDB" id="8894600at2759"/>
<dbReference type="PANTHER" id="PTHR15119">
    <property type="entry name" value="SECRETOGRANIN II"/>
    <property type="match status" value="1"/>
</dbReference>
<evidence type="ECO:0000313" key="14">
    <source>
        <dbReference type="EMBL" id="OWK12724.1"/>
    </source>
</evidence>
<keyword evidence="9" id="KW-0165">Cleavage on pair of basic residues</keyword>
<dbReference type="InterPro" id="IPR018054">
    <property type="entry name" value="Chromogranin_CS"/>
</dbReference>
<evidence type="ECO:0000256" key="10">
    <source>
        <dbReference type="ARBA" id="ARBA00022729"/>
    </source>
</evidence>
<organism evidence="14 15">
    <name type="scientific">Cervus elaphus hippelaphus</name>
    <name type="common">European red deer</name>
    <dbReference type="NCBI Taxonomy" id="46360"/>
    <lineage>
        <taxon>Eukaryota</taxon>
        <taxon>Metazoa</taxon>
        <taxon>Chordata</taxon>
        <taxon>Craniata</taxon>
        <taxon>Vertebrata</taxon>
        <taxon>Euteleostomi</taxon>
        <taxon>Mammalia</taxon>
        <taxon>Eutheria</taxon>
        <taxon>Laurasiatheria</taxon>
        <taxon>Artiodactyla</taxon>
        <taxon>Ruminantia</taxon>
        <taxon>Pecora</taxon>
        <taxon>Cervidae</taxon>
        <taxon>Cervinae</taxon>
        <taxon>Cervus</taxon>
    </lineage>
</organism>
<dbReference type="Proteomes" id="UP000242450">
    <property type="component" value="Chromosome 8"/>
</dbReference>
<reference evidence="14 15" key="1">
    <citation type="journal article" date="2018" name="Mol. Genet. Genomics">
        <title>The red deer Cervus elaphus genome CerEla1.0: sequencing, annotating, genes, and chromosomes.</title>
        <authorList>
            <person name="Bana N.A."/>
            <person name="Nyiri A."/>
            <person name="Nagy J."/>
            <person name="Frank K."/>
            <person name="Nagy T."/>
            <person name="Steger V."/>
            <person name="Schiller M."/>
            <person name="Lakatos P."/>
            <person name="Sugar L."/>
            <person name="Horn P."/>
            <person name="Barta E."/>
            <person name="Orosz L."/>
        </authorList>
    </citation>
    <scope>NUCLEOTIDE SEQUENCE [LARGE SCALE GENOMIC DNA]</scope>
    <source>
        <strain evidence="14">Hungarian</strain>
    </source>
</reference>
<proteinExistence type="inferred from homology"/>
<feature type="region of interest" description="Disordered" evidence="13">
    <location>
        <begin position="1"/>
        <end position="135"/>
    </location>
</feature>
<dbReference type="PROSITE" id="PS00422">
    <property type="entry name" value="GRANINS_1"/>
    <property type="match status" value="1"/>
</dbReference>
<keyword evidence="15" id="KW-1185">Reference proteome</keyword>
<comment type="subunit">
    <text evidence="4">Interacts with Secretogranin III/SCG3.</text>
</comment>
<keyword evidence="6" id="KW-0964">Secreted</keyword>
<feature type="compositionally biased region" description="Basic and acidic residues" evidence="13">
    <location>
        <begin position="1"/>
        <end position="10"/>
    </location>
</feature>
<dbReference type="GO" id="GO:0042056">
    <property type="term" value="F:chemoattractant activity"/>
    <property type="evidence" value="ECO:0007669"/>
    <property type="project" value="TreeGrafter"/>
</dbReference>
<keyword evidence="10" id="KW-0732">Signal</keyword>
<name>A0A212D3R1_CEREH</name>
<dbReference type="GO" id="GO:0005125">
    <property type="term" value="F:cytokine activity"/>
    <property type="evidence" value="ECO:0007669"/>
    <property type="project" value="TreeGrafter"/>
</dbReference>
<keyword evidence="11" id="KW-0106">Calcium</keyword>
<feature type="region of interest" description="Disordered" evidence="13">
    <location>
        <begin position="181"/>
        <end position="224"/>
    </location>
</feature>
<evidence type="ECO:0000256" key="11">
    <source>
        <dbReference type="ARBA" id="ARBA00022837"/>
    </source>
</evidence>
<dbReference type="GO" id="GO:0001525">
    <property type="term" value="P:angiogenesis"/>
    <property type="evidence" value="ECO:0007669"/>
    <property type="project" value="TreeGrafter"/>
</dbReference>
<keyword evidence="7" id="KW-0597">Phosphoprotein</keyword>
<dbReference type="AlphaFoldDB" id="A0A212D3R1"/>
<evidence type="ECO:0000256" key="9">
    <source>
        <dbReference type="ARBA" id="ARBA00022685"/>
    </source>
</evidence>
<evidence type="ECO:0000256" key="1">
    <source>
        <dbReference type="ARBA" id="ARBA00003092"/>
    </source>
</evidence>
<evidence type="ECO:0000256" key="13">
    <source>
        <dbReference type="SAM" id="MobiDB-lite"/>
    </source>
</evidence>